<keyword evidence="3 9" id="KW-0444">Lipid biosynthesis</keyword>
<evidence type="ECO:0000256" key="7">
    <source>
        <dbReference type="ARBA" id="ARBA00023136"/>
    </source>
</evidence>
<dbReference type="Proteomes" id="UP001620626">
    <property type="component" value="Unassembled WGS sequence"/>
</dbReference>
<dbReference type="FunFam" id="3.40.50.720:FF:000143">
    <property type="entry name" value="Fatty acyl-CoA reductase"/>
    <property type="match status" value="1"/>
</dbReference>
<dbReference type="CDD" id="cd09071">
    <property type="entry name" value="FAR_C"/>
    <property type="match status" value="1"/>
</dbReference>
<keyword evidence="6 9" id="KW-0443">Lipid metabolism</keyword>
<evidence type="ECO:0000256" key="5">
    <source>
        <dbReference type="ARBA" id="ARBA00022989"/>
    </source>
</evidence>
<gene>
    <name evidence="13" type="ORF">niasHT_034458</name>
</gene>
<keyword evidence="5" id="KW-1133">Transmembrane helix</keyword>
<evidence type="ECO:0000256" key="10">
    <source>
        <dbReference type="SAM" id="MobiDB-lite"/>
    </source>
</evidence>
<evidence type="ECO:0000259" key="11">
    <source>
        <dbReference type="Pfam" id="PF03015"/>
    </source>
</evidence>
<dbReference type="PANTHER" id="PTHR11011:SF45">
    <property type="entry name" value="FATTY ACYL-COA REDUCTASE CG8306-RELATED"/>
    <property type="match status" value="1"/>
</dbReference>
<dbReference type="Pfam" id="PF03015">
    <property type="entry name" value="Sterile"/>
    <property type="match status" value="1"/>
</dbReference>
<accession>A0ABD2I7U8</accession>
<comment type="caution">
    <text evidence="13">The sequence shown here is derived from an EMBL/GenBank/DDBJ whole genome shotgun (WGS) entry which is preliminary data.</text>
</comment>
<keyword evidence="9" id="KW-0521">NADP</keyword>
<feature type="domain" description="Fatty acyl-CoA reductase C-terminal" evidence="11">
    <location>
        <begin position="365"/>
        <end position="456"/>
    </location>
</feature>
<dbReference type="Pfam" id="PF07993">
    <property type="entry name" value="NAD_binding_4"/>
    <property type="match status" value="1"/>
</dbReference>
<dbReference type="InterPro" id="IPR036291">
    <property type="entry name" value="NAD(P)-bd_dom_sf"/>
</dbReference>
<feature type="region of interest" description="Disordered" evidence="10">
    <location>
        <begin position="543"/>
        <end position="584"/>
    </location>
</feature>
<proteinExistence type="inferred from homology"/>
<dbReference type="SUPFAM" id="SSF51735">
    <property type="entry name" value="NAD(P)-binding Rossmann-fold domains"/>
    <property type="match status" value="1"/>
</dbReference>
<evidence type="ECO:0000256" key="2">
    <source>
        <dbReference type="ARBA" id="ARBA00005928"/>
    </source>
</evidence>
<evidence type="ECO:0000256" key="8">
    <source>
        <dbReference type="ARBA" id="ARBA00052530"/>
    </source>
</evidence>
<dbReference type="AlphaFoldDB" id="A0ABD2I7U8"/>
<keyword evidence="9" id="KW-0560">Oxidoreductase</keyword>
<keyword evidence="7" id="KW-0472">Membrane</keyword>
<evidence type="ECO:0000256" key="4">
    <source>
        <dbReference type="ARBA" id="ARBA00022692"/>
    </source>
</evidence>
<dbReference type="Gene3D" id="3.40.50.720">
    <property type="entry name" value="NAD(P)-binding Rossmann-like Domain"/>
    <property type="match status" value="1"/>
</dbReference>
<name>A0ABD2I7U8_9BILA</name>
<dbReference type="InterPro" id="IPR026055">
    <property type="entry name" value="FAR"/>
</dbReference>
<comment type="similarity">
    <text evidence="2 9">Belongs to the fatty acyl-CoA reductase family.</text>
</comment>
<dbReference type="EC" id="1.2.1.84" evidence="9"/>
<protein>
    <recommendedName>
        <fullName evidence="9">Fatty acyl-CoA reductase</fullName>
        <ecNumber evidence="9">1.2.1.84</ecNumber>
    </recommendedName>
</protein>
<comment type="function">
    <text evidence="9">Catalyzes the reduction of fatty acyl-CoA to fatty alcohols.</text>
</comment>
<dbReference type="GO" id="GO:0102965">
    <property type="term" value="F:alcohol-forming long-chain fatty acyl-CoA reductase activity"/>
    <property type="evidence" value="ECO:0007669"/>
    <property type="project" value="UniProtKB-EC"/>
</dbReference>
<evidence type="ECO:0000256" key="6">
    <source>
        <dbReference type="ARBA" id="ARBA00023098"/>
    </source>
</evidence>
<dbReference type="InterPro" id="IPR033640">
    <property type="entry name" value="FAR_C"/>
</dbReference>
<comment type="subcellular location">
    <subcellularLocation>
        <location evidence="1">Membrane</location>
        <topology evidence="1">Multi-pass membrane protein</topology>
    </subcellularLocation>
</comment>
<evidence type="ECO:0000313" key="13">
    <source>
        <dbReference type="EMBL" id="KAL3069228.1"/>
    </source>
</evidence>
<keyword evidence="4" id="KW-0812">Transmembrane</keyword>
<organism evidence="13 14">
    <name type="scientific">Heterodera trifolii</name>
    <dbReference type="NCBI Taxonomy" id="157864"/>
    <lineage>
        <taxon>Eukaryota</taxon>
        <taxon>Metazoa</taxon>
        <taxon>Ecdysozoa</taxon>
        <taxon>Nematoda</taxon>
        <taxon>Chromadorea</taxon>
        <taxon>Rhabditida</taxon>
        <taxon>Tylenchina</taxon>
        <taxon>Tylenchomorpha</taxon>
        <taxon>Tylenchoidea</taxon>
        <taxon>Heteroderidae</taxon>
        <taxon>Heteroderinae</taxon>
        <taxon>Heterodera</taxon>
    </lineage>
</organism>
<evidence type="ECO:0000259" key="12">
    <source>
        <dbReference type="Pfam" id="PF07993"/>
    </source>
</evidence>
<comment type="catalytic activity">
    <reaction evidence="8 9">
        <text>a long-chain fatty acyl-CoA + 2 NADPH + 2 H(+) = a long-chain primary fatty alcohol + 2 NADP(+) + CoA</text>
        <dbReference type="Rhea" id="RHEA:52716"/>
        <dbReference type="ChEBI" id="CHEBI:15378"/>
        <dbReference type="ChEBI" id="CHEBI:57287"/>
        <dbReference type="ChEBI" id="CHEBI:57783"/>
        <dbReference type="ChEBI" id="CHEBI:58349"/>
        <dbReference type="ChEBI" id="CHEBI:77396"/>
        <dbReference type="ChEBI" id="CHEBI:83139"/>
        <dbReference type="EC" id="1.2.1.84"/>
    </reaction>
</comment>
<dbReference type="PANTHER" id="PTHR11011">
    <property type="entry name" value="MALE STERILITY PROTEIN 2-RELATED"/>
    <property type="match status" value="1"/>
</dbReference>
<evidence type="ECO:0000313" key="14">
    <source>
        <dbReference type="Proteomes" id="UP001620626"/>
    </source>
</evidence>
<feature type="domain" description="Thioester reductase (TE)" evidence="12">
    <location>
        <begin position="22"/>
        <end position="291"/>
    </location>
</feature>
<dbReference type="GO" id="GO:1901568">
    <property type="term" value="P:fatty acid derivative metabolic process"/>
    <property type="evidence" value="ECO:0007669"/>
    <property type="project" value="UniProtKB-ARBA"/>
</dbReference>
<dbReference type="CDD" id="cd05236">
    <property type="entry name" value="FAR-N_SDR_e"/>
    <property type="match status" value="1"/>
</dbReference>
<sequence>MNLSNIGQLKVSPLFEGSCLLITGATGFLGKVLLENLLFTQPKIDKIFLLIRPLNNQTIKERLDNLLESPLFNRIRCVDETRLNKLVPISGDLKMEGIGINEQDRTALINQVTFVFHCAATVKFDEALKVAIQMNVIGTQRLVELCQQMPQLKAFVHASSAYANCNLAKTEERIYEQKVEVSKLVGTMEWMSDEMVEAIEDKLLEDRPNTYTFAKAMAENQLSKSAKDLPVIIARPSIIGAIWQEPLPGWIDNLNGPTGIFASVGKGLLTDMCGDMKSVADIIPVDIVANMLIVAAACRSQMGQCKEIPVFHCTSGQLNPLTWERIVVYCEQFFIAFPFDECYRIPSTQFHANHNLFLANFYAKHLSVAYALDGAYRLLGKKAKFVRIYSKIWRMMEVLHYFTSRGWVFESQNALKMWERLSEEDKKLYCFDVRKVDWDKYLFDYLMGIKIYLLRESLDDVPRAQANLLWQKQLNLYSNGLFFALLVRLFAWRRSKRQRWAFWLSGFLLSFAYQNANYWLRPAVRLRNLEEYKRTALRFFSEDDQQKNGNGGERVRQRRRAADNGRNSDENEHNSDQQRRARSD</sequence>
<evidence type="ECO:0000256" key="3">
    <source>
        <dbReference type="ARBA" id="ARBA00022516"/>
    </source>
</evidence>
<dbReference type="GO" id="GO:0016020">
    <property type="term" value="C:membrane"/>
    <property type="evidence" value="ECO:0007669"/>
    <property type="project" value="UniProtKB-SubCell"/>
</dbReference>
<dbReference type="InterPro" id="IPR013120">
    <property type="entry name" value="FAR_NAD-bd"/>
</dbReference>
<feature type="compositionally biased region" description="Basic and acidic residues" evidence="10">
    <location>
        <begin position="560"/>
        <end position="584"/>
    </location>
</feature>
<keyword evidence="14" id="KW-1185">Reference proteome</keyword>
<evidence type="ECO:0000256" key="9">
    <source>
        <dbReference type="RuleBase" id="RU363097"/>
    </source>
</evidence>
<evidence type="ECO:0000256" key="1">
    <source>
        <dbReference type="ARBA" id="ARBA00004141"/>
    </source>
</evidence>
<dbReference type="EMBL" id="JBICBT010001397">
    <property type="protein sequence ID" value="KAL3069228.1"/>
    <property type="molecule type" value="Genomic_DNA"/>
</dbReference>
<reference evidence="13 14" key="1">
    <citation type="submission" date="2024-10" db="EMBL/GenBank/DDBJ databases">
        <authorList>
            <person name="Kim D."/>
        </authorList>
    </citation>
    <scope>NUCLEOTIDE SEQUENCE [LARGE SCALE GENOMIC DNA]</scope>
    <source>
        <strain evidence="13">BH-2024</strain>
    </source>
</reference>